<dbReference type="EMBL" id="BQXU01000020">
    <property type="protein sequence ID" value="GKT47567.1"/>
    <property type="molecule type" value="Genomic_DNA"/>
</dbReference>
<protein>
    <submittedName>
        <fullName evidence="4">3-ketosteroid 1-dehydrogenase helE</fullName>
    </submittedName>
</protein>
<evidence type="ECO:0000313" key="5">
    <source>
        <dbReference type="Proteomes" id="UP001055115"/>
    </source>
</evidence>
<sequence>MDDAWWGPTIIDPVTRKPYLALVERARPHYIIVDAKGKRFNNKAAPYTDAVQVHYEQNKFVELIPTWLVMDASHRNRYLLGTQLFARIQASWGGRT</sequence>
<comment type="caution">
    <text evidence="4">The sequence shown here is derived from an EMBL/GenBank/DDBJ whole genome shotgun (WGS) entry which is preliminary data.</text>
</comment>
<name>A0AA37UPS3_9PEZI</name>
<dbReference type="AlphaFoldDB" id="A0AA37UPS3"/>
<dbReference type="SUPFAM" id="SSF56425">
    <property type="entry name" value="Succinate dehydrogenase/fumarate reductase flavoprotein, catalytic domain"/>
    <property type="match status" value="1"/>
</dbReference>
<accession>A0AA37UPS3</accession>
<evidence type="ECO:0000256" key="1">
    <source>
        <dbReference type="ARBA" id="ARBA00022630"/>
    </source>
</evidence>
<keyword evidence="5" id="KW-1185">Reference proteome</keyword>
<dbReference type="Gene3D" id="3.90.700.10">
    <property type="entry name" value="Succinate dehydrogenase/fumarate reductase flavoprotein, catalytic domain"/>
    <property type="match status" value="1"/>
</dbReference>
<reference evidence="4 5" key="1">
    <citation type="submission" date="2022-03" db="EMBL/GenBank/DDBJ databases">
        <title>Genome data of Colletotrichum spp.</title>
        <authorList>
            <person name="Utami Y.D."/>
            <person name="Hiruma K."/>
        </authorList>
    </citation>
    <scope>NUCLEOTIDE SEQUENCE [LARGE SCALE GENOMIC DNA]</scope>
    <source>
        <strain evidence="4 5">MAFF 239500</strain>
    </source>
</reference>
<feature type="domain" description="FAD-dependent oxidoreductase 2 FAD-binding" evidence="3">
    <location>
        <begin position="1"/>
        <end position="72"/>
    </location>
</feature>
<gene>
    <name evidence="4" type="ORF">ColSpa_07748</name>
</gene>
<dbReference type="Pfam" id="PF00890">
    <property type="entry name" value="FAD_binding_2"/>
    <property type="match status" value="1"/>
</dbReference>
<proteinExistence type="predicted"/>
<keyword evidence="2" id="KW-0560">Oxidoreductase</keyword>
<evidence type="ECO:0000256" key="2">
    <source>
        <dbReference type="ARBA" id="ARBA00023002"/>
    </source>
</evidence>
<dbReference type="GO" id="GO:0016491">
    <property type="term" value="F:oxidoreductase activity"/>
    <property type="evidence" value="ECO:0007669"/>
    <property type="project" value="UniProtKB-KW"/>
</dbReference>
<organism evidence="4 5">
    <name type="scientific">Colletotrichum spaethianum</name>
    <dbReference type="NCBI Taxonomy" id="700344"/>
    <lineage>
        <taxon>Eukaryota</taxon>
        <taxon>Fungi</taxon>
        <taxon>Dikarya</taxon>
        <taxon>Ascomycota</taxon>
        <taxon>Pezizomycotina</taxon>
        <taxon>Sordariomycetes</taxon>
        <taxon>Hypocreomycetidae</taxon>
        <taxon>Glomerellales</taxon>
        <taxon>Glomerellaceae</taxon>
        <taxon>Colletotrichum</taxon>
        <taxon>Colletotrichum spaethianum species complex</taxon>
    </lineage>
</organism>
<dbReference type="InterPro" id="IPR003953">
    <property type="entry name" value="FAD-dep_OxRdtase_2_FAD-bd"/>
</dbReference>
<keyword evidence="1" id="KW-0285">Flavoprotein</keyword>
<dbReference type="RefSeq" id="XP_049129917.1">
    <property type="nucleotide sequence ID" value="XM_049273960.1"/>
</dbReference>
<evidence type="ECO:0000313" key="4">
    <source>
        <dbReference type="EMBL" id="GKT47567.1"/>
    </source>
</evidence>
<dbReference type="GeneID" id="73328550"/>
<dbReference type="Proteomes" id="UP001055115">
    <property type="component" value="Unassembled WGS sequence"/>
</dbReference>
<dbReference type="InterPro" id="IPR027477">
    <property type="entry name" value="Succ_DH/fumarate_Rdtase_cat_sf"/>
</dbReference>
<evidence type="ECO:0000259" key="3">
    <source>
        <dbReference type="Pfam" id="PF00890"/>
    </source>
</evidence>